<comment type="subcellular location">
    <subcellularLocation>
        <location evidence="1">Cell membrane</location>
        <topology evidence="1">Multi-pass membrane protein</topology>
    </subcellularLocation>
</comment>
<evidence type="ECO:0000256" key="1">
    <source>
        <dbReference type="ARBA" id="ARBA00004651"/>
    </source>
</evidence>
<evidence type="ECO:0000256" key="6">
    <source>
        <dbReference type="SAM" id="Phobius"/>
    </source>
</evidence>
<comment type="caution">
    <text evidence="7">The sequence shown here is derived from an EMBL/GenBank/DDBJ whole genome shotgun (WGS) entry which is preliminary data.</text>
</comment>
<feature type="transmembrane region" description="Helical" evidence="6">
    <location>
        <begin position="113"/>
        <end position="130"/>
    </location>
</feature>
<dbReference type="Pfam" id="PF03899">
    <property type="entry name" value="ATP-synt_I"/>
    <property type="match status" value="1"/>
</dbReference>
<protein>
    <submittedName>
        <fullName evidence="7">ATP synthase protein I</fullName>
    </submittedName>
</protein>
<evidence type="ECO:0000313" key="8">
    <source>
        <dbReference type="Proteomes" id="UP000294914"/>
    </source>
</evidence>
<keyword evidence="2" id="KW-1003">Cell membrane</keyword>
<feature type="transmembrane region" description="Helical" evidence="6">
    <location>
        <begin position="44"/>
        <end position="66"/>
    </location>
</feature>
<gene>
    <name evidence="7" type="ORF">EDC23_0089</name>
</gene>
<organism evidence="7 8">
    <name type="scientific">Thiohalophilus thiocyanatoxydans</name>
    <dbReference type="NCBI Taxonomy" id="381308"/>
    <lineage>
        <taxon>Bacteria</taxon>
        <taxon>Pseudomonadati</taxon>
        <taxon>Pseudomonadota</taxon>
        <taxon>Gammaproteobacteria</taxon>
        <taxon>Thiohalomonadales</taxon>
        <taxon>Thiohalophilaceae</taxon>
        <taxon>Thiohalophilus</taxon>
    </lineage>
</organism>
<keyword evidence="3 6" id="KW-0812">Transmembrane</keyword>
<evidence type="ECO:0000256" key="5">
    <source>
        <dbReference type="ARBA" id="ARBA00023136"/>
    </source>
</evidence>
<dbReference type="Proteomes" id="UP000294914">
    <property type="component" value="Unassembled WGS sequence"/>
</dbReference>
<reference evidence="7 8" key="1">
    <citation type="submission" date="2019-03" db="EMBL/GenBank/DDBJ databases">
        <title>Genomic Encyclopedia of Type Strains, Phase IV (KMG-IV): sequencing the most valuable type-strain genomes for metagenomic binning, comparative biology and taxonomic classification.</title>
        <authorList>
            <person name="Goeker M."/>
        </authorList>
    </citation>
    <scope>NUCLEOTIDE SEQUENCE [LARGE SCALE GENOMIC DNA]</scope>
    <source>
        <strain evidence="7 8">DSM 16326</strain>
    </source>
</reference>
<accession>A0A4R8IW41</accession>
<proteinExistence type="predicted"/>
<dbReference type="InterPro" id="IPR005598">
    <property type="entry name" value="ATP_synth_I"/>
</dbReference>
<keyword evidence="4 6" id="KW-1133">Transmembrane helix</keyword>
<evidence type="ECO:0000256" key="4">
    <source>
        <dbReference type="ARBA" id="ARBA00022989"/>
    </source>
</evidence>
<dbReference type="GO" id="GO:0005886">
    <property type="term" value="C:plasma membrane"/>
    <property type="evidence" value="ECO:0007669"/>
    <property type="project" value="UniProtKB-SubCell"/>
</dbReference>
<dbReference type="EMBL" id="SOQX01000001">
    <property type="protein sequence ID" value="TDY03720.1"/>
    <property type="molecule type" value="Genomic_DNA"/>
</dbReference>
<keyword evidence="8" id="KW-1185">Reference proteome</keyword>
<dbReference type="AlphaFoldDB" id="A0A4R8IW41"/>
<dbReference type="RefSeq" id="WP_134080308.1">
    <property type="nucleotide sequence ID" value="NZ_SOQX01000001.1"/>
</dbReference>
<sequence length="136" mass="14478">MNDFGMPNAANIAFRRTLLRLILIQVGLTTAAAIVIFLNKGTDFGLATLYGGAVGIAGALAGAWRISLATESADAATDNNVLRMAEFYKATLFRLITIIALLALGMMILKIEAAGILIGFIAAQLGYFFARPLRAR</sequence>
<feature type="transmembrane region" description="Helical" evidence="6">
    <location>
        <begin position="21"/>
        <end position="38"/>
    </location>
</feature>
<feature type="transmembrane region" description="Helical" evidence="6">
    <location>
        <begin position="87"/>
        <end position="107"/>
    </location>
</feature>
<evidence type="ECO:0000256" key="3">
    <source>
        <dbReference type="ARBA" id="ARBA00022692"/>
    </source>
</evidence>
<keyword evidence="5 6" id="KW-0472">Membrane</keyword>
<evidence type="ECO:0000313" key="7">
    <source>
        <dbReference type="EMBL" id="TDY03720.1"/>
    </source>
</evidence>
<name>A0A4R8IW41_9GAMM</name>
<evidence type="ECO:0000256" key="2">
    <source>
        <dbReference type="ARBA" id="ARBA00022475"/>
    </source>
</evidence>